<feature type="transmembrane region" description="Helical" evidence="6">
    <location>
        <begin position="306"/>
        <end position="330"/>
    </location>
</feature>
<dbReference type="EMBL" id="FNYC01000004">
    <property type="protein sequence ID" value="SEJ02833.1"/>
    <property type="molecule type" value="Genomic_DNA"/>
</dbReference>
<keyword evidence="8" id="KW-1185">Reference proteome</keyword>
<feature type="transmembrane region" description="Helical" evidence="6">
    <location>
        <begin position="181"/>
        <end position="199"/>
    </location>
</feature>
<proteinExistence type="predicted"/>
<dbReference type="PANTHER" id="PTHR30250">
    <property type="entry name" value="PST FAMILY PREDICTED COLANIC ACID TRANSPORTER"/>
    <property type="match status" value="1"/>
</dbReference>
<dbReference type="InterPro" id="IPR002797">
    <property type="entry name" value="Polysacc_synth"/>
</dbReference>
<feature type="transmembrane region" description="Helical" evidence="6">
    <location>
        <begin position="394"/>
        <end position="417"/>
    </location>
</feature>
<feature type="transmembrane region" description="Helical" evidence="6">
    <location>
        <begin position="41"/>
        <end position="60"/>
    </location>
</feature>
<dbReference type="Proteomes" id="UP000199420">
    <property type="component" value="Unassembled WGS sequence"/>
</dbReference>
<evidence type="ECO:0000256" key="1">
    <source>
        <dbReference type="ARBA" id="ARBA00004651"/>
    </source>
</evidence>
<feature type="transmembrane region" description="Helical" evidence="6">
    <location>
        <begin position="153"/>
        <end position="175"/>
    </location>
</feature>
<evidence type="ECO:0000256" key="4">
    <source>
        <dbReference type="ARBA" id="ARBA00022989"/>
    </source>
</evidence>
<accession>A0A1H6VE68</accession>
<feature type="transmembrane region" description="Helical" evidence="6">
    <location>
        <begin position="453"/>
        <end position="477"/>
    </location>
</feature>
<gene>
    <name evidence="7" type="ORF">SAMN04487997_2251</name>
</gene>
<dbReference type="AlphaFoldDB" id="A0A1H6VE68"/>
<dbReference type="PANTHER" id="PTHR30250:SF11">
    <property type="entry name" value="O-ANTIGEN TRANSPORTER-RELATED"/>
    <property type="match status" value="1"/>
</dbReference>
<sequence length="513" mass="53813">MNASPSALRNTLFSSAGIYTEYVLGMLTSIMIARHLGPDSFGLYSLVIWLVSVGMTMTNAGSSSAAIKFVAELRGGGQETLIRPLLAYLRRTQRTCLLLVLLAAGLLSALAGGKLVPGFNRLLLFGLLALTISLRAPYMFNISLGKGLENFRATATVALIATPLNLAMVAVAWWLDAPMGVFLAVYAISSMVFYGVSHYQTARLVPASSVTCLPPELKQRIVRHMRYVAVTVTVSFVAASDVEVLFLNLFASPAAAGQFKVAFQLATGAALLLPGVVGALMLPMMASALSRGMSLAGRRFVGATTYLTLLAAPLVAFGFVFAPAVIGLLYGASYAAAAPVFAICLFGGSLGTVSQAASSLLISADRQRSIMLLVIANAAVKFLLDVVLTLHFGLAGAVAACTIANVLTAVAVIALAMRVSRLQPDWPRLARIVAAASLAAAAAWPLRGLSTPLPTLVLGGATFALAYVLLTFALGCWSRGDIEHMQRLHQRVPAFPALVALLAWAGKRAGKDA</sequence>
<feature type="transmembrane region" description="Helical" evidence="6">
    <location>
        <begin position="336"/>
        <end position="357"/>
    </location>
</feature>
<dbReference type="InterPro" id="IPR050833">
    <property type="entry name" value="Poly_Biosynth_Transport"/>
</dbReference>
<feature type="transmembrane region" description="Helical" evidence="6">
    <location>
        <begin position="96"/>
        <end position="116"/>
    </location>
</feature>
<evidence type="ECO:0000256" key="5">
    <source>
        <dbReference type="ARBA" id="ARBA00023136"/>
    </source>
</evidence>
<evidence type="ECO:0000256" key="3">
    <source>
        <dbReference type="ARBA" id="ARBA00022692"/>
    </source>
</evidence>
<feature type="transmembrane region" description="Helical" evidence="6">
    <location>
        <begin position="262"/>
        <end position="285"/>
    </location>
</feature>
<name>A0A1H6VE68_9GAMM</name>
<feature type="transmembrane region" description="Helical" evidence="6">
    <location>
        <begin position="227"/>
        <end position="250"/>
    </location>
</feature>
<evidence type="ECO:0000313" key="7">
    <source>
        <dbReference type="EMBL" id="SEJ02833.1"/>
    </source>
</evidence>
<dbReference type="OrthoDB" id="103403at2"/>
<keyword evidence="4 6" id="KW-1133">Transmembrane helix</keyword>
<feature type="transmembrane region" description="Helical" evidence="6">
    <location>
        <begin position="122"/>
        <end position="141"/>
    </location>
</feature>
<reference evidence="7 8" key="1">
    <citation type="submission" date="2016-10" db="EMBL/GenBank/DDBJ databases">
        <authorList>
            <person name="de Groot N.N."/>
        </authorList>
    </citation>
    <scope>NUCLEOTIDE SEQUENCE [LARGE SCALE GENOMIC DNA]</scope>
    <source>
        <strain evidence="7 8">DSM 26515</strain>
    </source>
</reference>
<dbReference type="GO" id="GO:0005886">
    <property type="term" value="C:plasma membrane"/>
    <property type="evidence" value="ECO:0007669"/>
    <property type="project" value="UniProtKB-SubCell"/>
</dbReference>
<protein>
    <submittedName>
        <fullName evidence="7">Membrane protein involved in the export of O-antigen and teichoic acid</fullName>
    </submittedName>
</protein>
<evidence type="ECO:0000313" key="8">
    <source>
        <dbReference type="Proteomes" id="UP000199420"/>
    </source>
</evidence>
<feature type="transmembrane region" description="Helical" evidence="6">
    <location>
        <begin position="429"/>
        <end position="447"/>
    </location>
</feature>
<keyword evidence="3 6" id="KW-0812">Transmembrane</keyword>
<dbReference type="Pfam" id="PF01943">
    <property type="entry name" value="Polysacc_synt"/>
    <property type="match status" value="1"/>
</dbReference>
<feature type="transmembrane region" description="Helical" evidence="6">
    <location>
        <begin position="369"/>
        <end position="388"/>
    </location>
</feature>
<feature type="transmembrane region" description="Helical" evidence="6">
    <location>
        <begin position="12"/>
        <end position="35"/>
    </location>
</feature>
<organism evidence="7 8">
    <name type="scientific">Frateuria terrea</name>
    <dbReference type="NCBI Taxonomy" id="529704"/>
    <lineage>
        <taxon>Bacteria</taxon>
        <taxon>Pseudomonadati</taxon>
        <taxon>Pseudomonadota</taxon>
        <taxon>Gammaproteobacteria</taxon>
        <taxon>Lysobacterales</taxon>
        <taxon>Rhodanobacteraceae</taxon>
        <taxon>Frateuria</taxon>
    </lineage>
</organism>
<dbReference type="STRING" id="529704.SAMN02927913_2979"/>
<evidence type="ECO:0000256" key="6">
    <source>
        <dbReference type="SAM" id="Phobius"/>
    </source>
</evidence>
<dbReference type="RefSeq" id="WP_091338653.1">
    <property type="nucleotide sequence ID" value="NZ_FNYC01000004.1"/>
</dbReference>
<evidence type="ECO:0000256" key="2">
    <source>
        <dbReference type="ARBA" id="ARBA00022475"/>
    </source>
</evidence>
<keyword evidence="2" id="KW-1003">Cell membrane</keyword>
<keyword evidence="5 6" id="KW-0472">Membrane</keyword>
<comment type="subcellular location">
    <subcellularLocation>
        <location evidence="1">Cell membrane</location>
        <topology evidence="1">Multi-pass membrane protein</topology>
    </subcellularLocation>
</comment>